<reference evidence="7 8" key="1">
    <citation type="journal article" date="2010" name="Stand. Genomic Sci.">
        <title>Complete genome sequence of Methanoplanus petrolearius type strain (SEBR 4847).</title>
        <authorList>
            <person name="Brambilla E."/>
            <person name="Djao O.D."/>
            <person name="Daligault H."/>
            <person name="Lapidus A."/>
            <person name="Lucas S."/>
            <person name="Hammon N."/>
            <person name="Nolan M."/>
            <person name="Tice H."/>
            <person name="Cheng J.F."/>
            <person name="Han C."/>
            <person name="Tapia R."/>
            <person name="Goodwin L."/>
            <person name="Pitluck S."/>
            <person name="Liolios K."/>
            <person name="Ivanova N."/>
            <person name="Mavromatis K."/>
            <person name="Mikhailova N."/>
            <person name="Pati A."/>
            <person name="Chen A."/>
            <person name="Palaniappan K."/>
            <person name="Land M."/>
            <person name="Hauser L."/>
            <person name="Chang Y.J."/>
            <person name="Jeffries C.D."/>
            <person name="Rohde M."/>
            <person name="Spring S."/>
            <person name="Sikorski J."/>
            <person name="Goker M."/>
            <person name="Woyke T."/>
            <person name="Bristow J."/>
            <person name="Eisen J.A."/>
            <person name="Markowitz V."/>
            <person name="Hugenholtz P."/>
            <person name="Kyrpides N.C."/>
            <person name="Klenk H.P."/>
        </authorList>
    </citation>
    <scope>NUCLEOTIDE SEQUENCE [LARGE SCALE GENOMIC DNA]</scope>
    <source>
        <strain evidence="8">DSM 11571 / OCM 486 / SEBR 4847</strain>
    </source>
</reference>
<dbReference type="InterPro" id="IPR013525">
    <property type="entry name" value="ABC2_TM"/>
</dbReference>
<dbReference type="InterPro" id="IPR047817">
    <property type="entry name" value="ABC2_TM_bact-type"/>
</dbReference>
<dbReference type="OrthoDB" id="147058at2157"/>
<accession>E1REK7</accession>
<dbReference type="InterPro" id="IPR051784">
    <property type="entry name" value="Nod_factor_ABC_transporter"/>
</dbReference>
<keyword evidence="8" id="KW-1185">Reference proteome</keyword>
<comment type="subcellular location">
    <subcellularLocation>
        <location evidence="1">Membrane</location>
        <topology evidence="1">Multi-pass membrane protein</topology>
    </subcellularLocation>
</comment>
<dbReference type="GeneID" id="9742618"/>
<feature type="domain" description="ABC transmembrane type-2" evidence="6">
    <location>
        <begin position="21"/>
        <end position="276"/>
    </location>
</feature>
<dbReference type="STRING" id="679926.Mpet_0176"/>
<dbReference type="RefSeq" id="WP_013328133.1">
    <property type="nucleotide sequence ID" value="NC_014507.1"/>
</dbReference>
<dbReference type="Proteomes" id="UP000006565">
    <property type="component" value="Chromosome"/>
</dbReference>
<dbReference type="GO" id="GO:0140359">
    <property type="term" value="F:ABC-type transporter activity"/>
    <property type="evidence" value="ECO:0007669"/>
    <property type="project" value="InterPro"/>
</dbReference>
<dbReference type="PRINTS" id="PR00164">
    <property type="entry name" value="ABC2TRNSPORT"/>
</dbReference>
<evidence type="ECO:0000259" key="6">
    <source>
        <dbReference type="PROSITE" id="PS51012"/>
    </source>
</evidence>
<sequence length="279" mass="30448" precursor="true">MKFGFLNIYKRDMTRFFRFKHQLFSSLLQPALWLGFFGMAMAGNFDRILGGTGEAVSGTMSVDYLTFMCAGVIAATILFTNIFGGFILLFDKNWGIFREILASPMSRKDIIIGIAMSGITKSWIQAIIVIVFGLILGVAFFTGKGPFGIIFSLAGILLFIALFSIAFISLSAIIALKMDSPEGFQGISTLLTMPLFFVSNALYPATGLPVVLQQIAEVNPLTHLTAGIRYFAIGGDFTAIGMHFVYTTTDMLVSLGYLALFAGVIFAIAWRVVDKVVIT</sequence>
<dbReference type="HOGENOM" id="CLU_039483_2_3_2"/>
<dbReference type="GO" id="GO:0043190">
    <property type="term" value="C:ATP-binding cassette (ABC) transporter complex"/>
    <property type="evidence" value="ECO:0007669"/>
    <property type="project" value="InterPro"/>
</dbReference>
<evidence type="ECO:0000256" key="1">
    <source>
        <dbReference type="ARBA" id="ARBA00004141"/>
    </source>
</evidence>
<gene>
    <name evidence="7" type="ordered locus">Mpet_0176</name>
</gene>
<feature type="transmembrane region" description="Helical" evidence="5">
    <location>
        <begin position="65"/>
        <end position="90"/>
    </location>
</feature>
<dbReference type="PIRSF" id="PIRSF006648">
    <property type="entry name" value="DrrB"/>
    <property type="match status" value="1"/>
</dbReference>
<dbReference type="PROSITE" id="PS51012">
    <property type="entry name" value="ABC_TM2"/>
    <property type="match status" value="1"/>
</dbReference>
<feature type="transmembrane region" description="Helical" evidence="5">
    <location>
        <begin position="183"/>
        <end position="203"/>
    </location>
</feature>
<dbReference type="PANTHER" id="PTHR43229:SF2">
    <property type="entry name" value="NODULATION PROTEIN J"/>
    <property type="match status" value="1"/>
</dbReference>
<organism evidence="7 8">
    <name type="scientific">Methanolacinia petrolearia (strain DSM 11571 / OCM 486 / SEBR 4847)</name>
    <name type="common">Methanoplanus petrolearius</name>
    <dbReference type="NCBI Taxonomy" id="679926"/>
    <lineage>
        <taxon>Archaea</taxon>
        <taxon>Methanobacteriati</taxon>
        <taxon>Methanobacteriota</taxon>
        <taxon>Stenosarchaea group</taxon>
        <taxon>Methanomicrobia</taxon>
        <taxon>Methanomicrobiales</taxon>
        <taxon>Methanomicrobiaceae</taxon>
        <taxon>Methanolacinia</taxon>
    </lineage>
</organism>
<keyword evidence="2 5" id="KW-0812">Transmembrane</keyword>
<proteinExistence type="predicted"/>
<dbReference type="EMBL" id="CP002117">
    <property type="protein sequence ID" value="ADN34954.1"/>
    <property type="molecule type" value="Genomic_DNA"/>
</dbReference>
<dbReference type="Pfam" id="PF01061">
    <property type="entry name" value="ABC2_membrane"/>
    <property type="match status" value="1"/>
</dbReference>
<dbReference type="PANTHER" id="PTHR43229">
    <property type="entry name" value="NODULATION PROTEIN J"/>
    <property type="match status" value="1"/>
</dbReference>
<dbReference type="KEGG" id="mpi:Mpet_0176"/>
<feature type="transmembrane region" description="Helical" evidence="5">
    <location>
        <begin position="21"/>
        <end position="45"/>
    </location>
</feature>
<evidence type="ECO:0000313" key="7">
    <source>
        <dbReference type="EMBL" id="ADN34954.1"/>
    </source>
</evidence>
<protein>
    <submittedName>
        <fullName evidence="7">ABC-2 type transporter</fullName>
    </submittedName>
</protein>
<dbReference type="eggNOG" id="arCOG01467">
    <property type="taxonomic scope" value="Archaea"/>
</dbReference>
<evidence type="ECO:0000256" key="5">
    <source>
        <dbReference type="SAM" id="Phobius"/>
    </source>
</evidence>
<dbReference type="InterPro" id="IPR000412">
    <property type="entry name" value="ABC_2_transport"/>
</dbReference>
<name>E1REK7_METP4</name>
<evidence type="ECO:0000256" key="3">
    <source>
        <dbReference type="ARBA" id="ARBA00022989"/>
    </source>
</evidence>
<dbReference type="AlphaFoldDB" id="E1REK7"/>
<evidence type="ECO:0000313" key="8">
    <source>
        <dbReference type="Proteomes" id="UP000006565"/>
    </source>
</evidence>
<feature type="transmembrane region" description="Helical" evidence="5">
    <location>
        <begin position="147"/>
        <end position="176"/>
    </location>
</feature>
<keyword evidence="4 5" id="KW-0472">Membrane</keyword>
<evidence type="ECO:0000256" key="2">
    <source>
        <dbReference type="ARBA" id="ARBA00022692"/>
    </source>
</evidence>
<evidence type="ECO:0000256" key="4">
    <source>
        <dbReference type="ARBA" id="ARBA00023136"/>
    </source>
</evidence>
<feature type="transmembrane region" description="Helical" evidence="5">
    <location>
        <begin position="251"/>
        <end position="273"/>
    </location>
</feature>
<feature type="transmembrane region" description="Helical" evidence="5">
    <location>
        <begin position="110"/>
        <end position="141"/>
    </location>
</feature>
<keyword evidence="3 5" id="KW-1133">Transmembrane helix</keyword>